<keyword evidence="3" id="KW-1185">Reference proteome</keyword>
<proteinExistence type="predicted"/>
<accession>A0A8S0X721</accession>
<dbReference type="SUPFAM" id="SSF51126">
    <property type="entry name" value="Pectin lyase-like"/>
    <property type="match status" value="1"/>
</dbReference>
<dbReference type="Pfam" id="PF13229">
    <property type="entry name" value="Beta_helix"/>
    <property type="match status" value="1"/>
</dbReference>
<dbReference type="InterPro" id="IPR022441">
    <property type="entry name" value="Para_beta_helix_rpt-2"/>
</dbReference>
<dbReference type="InterPro" id="IPR011050">
    <property type="entry name" value="Pectin_lyase_fold/virulence"/>
</dbReference>
<reference evidence="2 3" key="1">
    <citation type="submission" date="2020-02" db="EMBL/GenBank/DDBJ databases">
        <authorList>
            <person name="Hogendoorn C."/>
        </authorList>
    </citation>
    <scope>NUCLEOTIDE SEQUENCE [LARGE SCALE GENOMIC DNA]</scope>
    <source>
        <strain evidence="2">METHB21</strain>
    </source>
</reference>
<dbReference type="InterPro" id="IPR006626">
    <property type="entry name" value="PbH1"/>
</dbReference>
<organism evidence="2 3">
    <name type="scientific">Candidatus Methylobacter favarea</name>
    <dbReference type="NCBI Taxonomy" id="2707345"/>
    <lineage>
        <taxon>Bacteria</taxon>
        <taxon>Pseudomonadati</taxon>
        <taxon>Pseudomonadota</taxon>
        <taxon>Gammaproteobacteria</taxon>
        <taxon>Methylococcales</taxon>
        <taxon>Methylococcaceae</taxon>
        <taxon>Methylobacter</taxon>
    </lineage>
</organism>
<evidence type="ECO:0000259" key="1">
    <source>
        <dbReference type="Pfam" id="PF13229"/>
    </source>
</evidence>
<protein>
    <recommendedName>
        <fullName evidence="1">Right handed beta helix domain-containing protein</fullName>
    </recommendedName>
</protein>
<comment type="caution">
    <text evidence="2">The sequence shown here is derived from an EMBL/GenBank/DDBJ whole genome shotgun (WGS) entry which is preliminary data.</text>
</comment>
<dbReference type="Proteomes" id="UP000494216">
    <property type="component" value="Unassembled WGS sequence"/>
</dbReference>
<dbReference type="SMART" id="SM00710">
    <property type="entry name" value="PbH1"/>
    <property type="match status" value="5"/>
</dbReference>
<dbReference type="AlphaFoldDB" id="A0A8S0X721"/>
<evidence type="ECO:0000313" key="2">
    <source>
        <dbReference type="EMBL" id="CAA9889705.1"/>
    </source>
</evidence>
<dbReference type="InterPro" id="IPR039448">
    <property type="entry name" value="Beta_helix"/>
</dbReference>
<evidence type="ECO:0000313" key="3">
    <source>
        <dbReference type="Proteomes" id="UP000494216"/>
    </source>
</evidence>
<gene>
    <name evidence="2" type="ORF">METHB2_1220004</name>
</gene>
<dbReference type="InterPro" id="IPR012334">
    <property type="entry name" value="Pectin_lyas_fold"/>
</dbReference>
<sequence>MHGLDIEPNEGQAVNNVQILNSQFLNNYGGGLMTYIGSAGVRSITNLTVDGNTMSNNGGGGIYAVGIKISAAAGVRITNNKVQSNRNDGIEIENGATRNMVDGNTVSGNRAYGIQIYDSTSNYNTISNNTVTGNGGRAIVDRGTGNTISGNTVQ</sequence>
<feature type="domain" description="Right handed beta helix" evidence="1">
    <location>
        <begin position="16"/>
        <end position="153"/>
    </location>
</feature>
<dbReference type="NCBIfam" id="TIGR03804">
    <property type="entry name" value="para_beta_helix"/>
    <property type="match status" value="2"/>
</dbReference>
<name>A0A8S0X721_9GAMM</name>
<dbReference type="Gene3D" id="2.160.20.10">
    <property type="entry name" value="Single-stranded right-handed beta-helix, Pectin lyase-like"/>
    <property type="match status" value="2"/>
</dbReference>
<dbReference type="EMBL" id="CADCXN010000027">
    <property type="protein sequence ID" value="CAA9889705.1"/>
    <property type="molecule type" value="Genomic_DNA"/>
</dbReference>